<sequence>MTALAHYRQALIASRVEDPLFGCDAIADLFCRGNARPSAKAIAVLHALRDGDVAEAGHLLNLAWREAATTAVDELIADEELDLPPLTPPPMPVAPCTQTGD</sequence>
<name>A0ABV9NGG3_9GAMM</name>
<organism evidence="2 3">
    <name type="scientific">Coralloluteibacterium thermophilum</name>
    <dbReference type="NCBI Taxonomy" id="2707049"/>
    <lineage>
        <taxon>Bacteria</taxon>
        <taxon>Pseudomonadati</taxon>
        <taxon>Pseudomonadota</taxon>
        <taxon>Gammaproteobacteria</taxon>
        <taxon>Lysobacterales</taxon>
        <taxon>Lysobacteraceae</taxon>
        <taxon>Coralloluteibacterium</taxon>
    </lineage>
</organism>
<feature type="region of interest" description="Disordered" evidence="1">
    <location>
        <begin position="80"/>
        <end position="101"/>
    </location>
</feature>
<proteinExistence type="predicted"/>
<dbReference type="RefSeq" id="WP_377003487.1">
    <property type="nucleotide sequence ID" value="NZ_JBHSGG010000012.1"/>
</dbReference>
<protein>
    <submittedName>
        <fullName evidence="2">Uncharacterized protein</fullName>
    </submittedName>
</protein>
<gene>
    <name evidence="2" type="ORF">ACFO3Q_04710</name>
</gene>
<comment type="caution">
    <text evidence="2">The sequence shown here is derived from an EMBL/GenBank/DDBJ whole genome shotgun (WGS) entry which is preliminary data.</text>
</comment>
<dbReference type="EMBL" id="JBHSGG010000012">
    <property type="protein sequence ID" value="MFC4727472.1"/>
    <property type="molecule type" value="Genomic_DNA"/>
</dbReference>
<reference evidence="3" key="1">
    <citation type="journal article" date="2019" name="Int. J. Syst. Evol. Microbiol.">
        <title>The Global Catalogue of Microorganisms (GCM) 10K type strain sequencing project: providing services to taxonomists for standard genome sequencing and annotation.</title>
        <authorList>
            <consortium name="The Broad Institute Genomics Platform"/>
            <consortium name="The Broad Institute Genome Sequencing Center for Infectious Disease"/>
            <person name="Wu L."/>
            <person name="Ma J."/>
        </authorList>
    </citation>
    <scope>NUCLEOTIDE SEQUENCE [LARGE SCALE GENOMIC DNA]</scope>
    <source>
        <strain evidence="3">CGMCC 1.13574</strain>
    </source>
</reference>
<accession>A0ABV9NGG3</accession>
<dbReference type="Proteomes" id="UP001595892">
    <property type="component" value="Unassembled WGS sequence"/>
</dbReference>
<evidence type="ECO:0000313" key="3">
    <source>
        <dbReference type="Proteomes" id="UP001595892"/>
    </source>
</evidence>
<evidence type="ECO:0000256" key="1">
    <source>
        <dbReference type="SAM" id="MobiDB-lite"/>
    </source>
</evidence>
<keyword evidence="3" id="KW-1185">Reference proteome</keyword>
<evidence type="ECO:0000313" key="2">
    <source>
        <dbReference type="EMBL" id="MFC4727472.1"/>
    </source>
</evidence>